<dbReference type="InterPro" id="IPR051564">
    <property type="entry name" value="LRR_receptor-like_kinase"/>
</dbReference>
<sequence>MLLELFTRMSPLQECFSGESNLVKWAESSFLEAEVQILNIQDEAKNEETSINPEAHYECLMKVIKVGLACAKDSPDGRINVKEALRSLINPRLIPQSLLTKKVSLSI</sequence>
<organism evidence="1 2">
    <name type="scientific">Daucus carota subsp. sativus</name>
    <name type="common">Carrot</name>
    <dbReference type="NCBI Taxonomy" id="79200"/>
    <lineage>
        <taxon>Eukaryota</taxon>
        <taxon>Viridiplantae</taxon>
        <taxon>Streptophyta</taxon>
        <taxon>Embryophyta</taxon>
        <taxon>Tracheophyta</taxon>
        <taxon>Spermatophyta</taxon>
        <taxon>Magnoliopsida</taxon>
        <taxon>eudicotyledons</taxon>
        <taxon>Gunneridae</taxon>
        <taxon>Pentapetalae</taxon>
        <taxon>asterids</taxon>
        <taxon>campanulids</taxon>
        <taxon>Apiales</taxon>
        <taxon>Apiaceae</taxon>
        <taxon>Apioideae</taxon>
        <taxon>Scandiceae</taxon>
        <taxon>Daucinae</taxon>
        <taxon>Daucus</taxon>
        <taxon>Daucus sect. Daucus</taxon>
    </lineage>
</organism>
<dbReference type="EMBL" id="CP093350">
    <property type="protein sequence ID" value="WOH11772.1"/>
    <property type="molecule type" value="Genomic_DNA"/>
</dbReference>
<evidence type="ECO:0000313" key="2">
    <source>
        <dbReference type="Proteomes" id="UP000077755"/>
    </source>
</evidence>
<dbReference type="Gene3D" id="1.10.510.10">
    <property type="entry name" value="Transferase(Phosphotransferase) domain 1"/>
    <property type="match status" value="1"/>
</dbReference>
<proteinExistence type="predicted"/>
<name>A0AAF0XR91_DAUCS</name>
<evidence type="ECO:0000313" key="1">
    <source>
        <dbReference type="EMBL" id="WOH11772.1"/>
    </source>
</evidence>
<protein>
    <submittedName>
        <fullName evidence="1">Uncharacterized protein</fullName>
    </submittedName>
</protein>
<reference evidence="1" key="1">
    <citation type="journal article" date="2016" name="Nat. Genet.">
        <title>A high-quality carrot genome assembly provides new insights into carotenoid accumulation and asterid genome evolution.</title>
        <authorList>
            <person name="Iorizzo M."/>
            <person name="Ellison S."/>
            <person name="Senalik D."/>
            <person name="Zeng P."/>
            <person name="Satapoomin P."/>
            <person name="Huang J."/>
            <person name="Bowman M."/>
            <person name="Iovene M."/>
            <person name="Sanseverino W."/>
            <person name="Cavagnaro P."/>
            <person name="Yildiz M."/>
            <person name="Macko-Podgorni A."/>
            <person name="Moranska E."/>
            <person name="Grzebelus E."/>
            <person name="Grzebelus D."/>
            <person name="Ashrafi H."/>
            <person name="Zheng Z."/>
            <person name="Cheng S."/>
            <person name="Spooner D."/>
            <person name="Van Deynze A."/>
            <person name="Simon P."/>
        </authorList>
    </citation>
    <scope>NUCLEOTIDE SEQUENCE</scope>
    <source>
        <tissue evidence="1">Leaf</tissue>
    </source>
</reference>
<reference evidence="1" key="2">
    <citation type="submission" date="2022-03" db="EMBL/GenBank/DDBJ databases">
        <title>Draft title - Genomic analysis of global carrot germplasm unveils the trajectory of domestication and the origin of high carotenoid orange carrot.</title>
        <authorList>
            <person name="Iorizzo M."/>
            <person name="Ellison S."/>
            <person name="Senalik D."/>
            <person name="Macko-Podgorni A."/>
            <person name="Grzebelus D."/>
            <person name="Bostan H."/>
            <person name="Rolling W."/>
            <person name="Curaba J."/>
            <person name="Simon P."/>
        </authorList>
    </citation>
    <scope>NUCLEOTIDE SEQUENCE</scope>
    <source>
        <tissue evidence="1">Leaf</tissue>
    </source>
</reference>
<dbReference type="PANTHER" id="PTHR48055:SF62">
    <property type="entry name" value="PROTEIN KINASE DOMAIN-CONTAINING PROTEIN"/>
    <property type="match status" value="1"/>
</dbReference>
<dbReference type="AlphaFoldDB" id="A0AAF0XR91"/>
<dbReference type="PANTHER" id="PTHR48055">
    <property type="entry name" value="LEUCINE-RICH REPEAT RECEPTOR PROTEIN KINASE EMS1"/>
    <property type="match status" value="1"/>
</dbReference>
<gene>
    <name evidence="1" type="ORF">DCAR_0831264</name>
</gene>
<accession>A0AAF0XR91</accession>
<dbReference type="Proteomes" id="UP000077755">
    <property type="component" value="Chromosome 8"/>
</dbReference>
<keyword evidence="2" id="KW-1185">Reference proteome</keyword>
<dbReference type="GO" id="GO:0016020">
    <property type="term" value="C:membrane"/>
    <property type="evidence" value="ECO:0007669"/>
    <property type="project" value="TreeGrafter"/>
</dbReference>